<dbReference type="PIRSF" id="PIRSF006066">
    <property type="entry name" value="HI0050"/>
    <property type="match status" value="1"/>
</dbReference>
<keyword evidence="3 7" id="KW-0997">Cell inner membrane</keyword>
<keyword evidence="10" id="KW-1185">Reference proteome</keyword>
<feature type="transmembrane region" description="Helical" evidence="7">
    <location>
        <begin position="273"/>
        <end position="294"/>
    </location>
</feature>
<keyword evidence="4 7" id="KW-0812">Transmembrane</keyword>
<feature type="transmembrane region" description="Helical" evidence="7">
    <location>
        <begin position="217"/>
        <end position="237"/>
    </location>
</feature>
<evidence type="ECO:0000256" key="2">
    <source>
        <dbReference type="ARBA" id="ARBA00022475"/>
    </source>
</evidence>
<evidence type="ECO:0000313" key="9">
    <source>
        <dbReference type="EMBL" id="SDB49067.1"/>
    </source>
</evidence>
<dbReference type="Proteomes" id="UP000199071">
    <property type="component" value="Unassembled WGS sequence"/>
</dbReference>
<accession>A0A1G6DV47</accession>
<dbReference type="PANTHER" id="PTHR33362">
    <property type="entry name" value="SIALIC ACID TRAP TRANSPORTER PERMEASE PROTEIN SIAT-RELATED"/>
    <property type="match status" value="1"/>
</dbReference>
<evidence type="ECO:0000256" key="7">
    <source>
        <dbReference type="RuleBase" id="RU369079"/>
    </source>
</evidence>
<reference evidence="9 10" key="1">
    <citation type="submission" date="2016-10" db="EMBL/GenBank/DDBJ databases">
        <authorList>
            <person name="de Groot N.N."/>
        </authorList>
    </citation>
    <scope>NUCLEOTIDE SEQUENCE [LARGE SCALE GENOMIC DNA]</scope>
    <source>
        <strain evidence="9 10">ATCC 35022</strain>
    </source>
</reference>
<comment type="subunit">
    <text evidence="7">The complex comprises the extracytoplasmic solute receptor protein and the two transmembrane proteins.</text>
</comment>
<dbReference type="NCBIfam" id="TIGR00786">
    <property type="entry name" value="dctM"/>
    <property type="match status" value="1"/>
</dbReference>
<feature type="transmembrane region" description="Helical" evidence="7">
    <location>
        <begin position="335"/>
        <end position="353"/>
    </location>
</feature>
<dbReference type="STRING" id="665467.SAMN02982931_03830"/>
<name>A0A1G6DV47_9HYPH</name>
<feature type="domain" description="TRAP C4-dicarboxylate transport system permease DctM subunit" evidence="8">
    <location>
        <begin position="9"/>
        <end position="417"/>
    </location>
</feature>
<organism evidence="9 10">
    <name type="scientific">Bauldia litoralis</name>
    <dbReference type="NCBI Taxonomy" id="665467"/>
    <lineage>
        <taxon>Bacteria</taxon>
        <taxon>Pseudomonadati</taxon>
        <taxon>Pseudomonadota</taxon>
        <taxon>Alphaproteobacteria</taxon>
        <taxon>Hyphomicrobiales</taxon>
        <taxon>Kaistiaceae</taxon>
        <taxon>Bauldia</taxon>
    </lineage>
</organism>
<evidence type="ECO:0000256" key="3">
    <source>
        <dbReference type="ARBA" id="ARBA00022519"/>
    </source>
</evidence>
<evidence type="ECO:0000256" key="5">
    <source>
        <dbReference type="ARBA" id="ARBA00022989"/>
    </source>
</evidence>
<keyword evidence="7" id="KW-0813">Transport</keyword>
<proteinExistence type="inferred from homology"/>
<dbReference type="Pfam" id="PF06808">
    <property type="entry name" value="DctM"/>
    <property type="match status" value="1"/>
</dbReference>
<sequence>MSLAAAIMFALFIAACAIGVPIGFSMIVAGLVYLLLIGGDIGLVAAQGINGLFSSFILLAVPLFIFAAEVMTASNISDRLLKFVMMVIGRLRGGLAYVNIAVSIIFAGMSGSALADAAGPGKLMIDMMTKNGRYPRGFAGALTAASATIGPIIPPSIPMVIYGAISGTSIGALFLAGVVPGLLMGLALCIQVFIVARRRGFPVEDPVPFTAVRRTTLRAAPALMLPVILLGGIYSGAVTPTEAAAVAAAYAMLLAFIYREMNLRSLYQSLLGSARATAIVAITVVGALFINYVVASEQIPYALGNWITSLGLSPVAFLLLVSVLFLVLGAVLDTLLMLLIMVPILMPSVHALGVDPVHFGVVVVVDMMIGLITPPYGELLFLISGVSRIPLAELIRESWAFILTLVIALLAIVLLPDLVLFIPRSAGYGG</sequence>
<comment type="subcellular location">
    <subcellularLocation>
        <location evidence="1 7">Cell inner membrane</location>
        <topology evidence="1 7">Multi-pass membrane protein</topology>
    </subcellularLocation>
</comment>
<feature type="transmembrane region" description="Helical" evidence="7">
    <location>
        <begin position="53"/>
        <end position="76"/>
    </location>
</feature>
<keyword evidence="5 7" id="KW-1133">Transmembrane helix</keyword>
<feature type="transmembrane region" description="Helical" evidence="7">
    <location>
        <begin position="398"/>
        <end position="422"/>
    </location>
</feature>
<gene>
    <name evidence="9" type="ORF">SAMN02982931_03830</name>
</gene>
<feature type="transmembrane region" description="Helical" evidence="7">
    <location>
        <begin position="243"/>
        <end position="261"/>
    </location>
</feature>
<keyword evidence="2" id="KW-1003">Cell membrane</keyword>
<dbReference type="GO" id="GO:0022857">
    <property type="term" value="F:transmembrane transporter activity"/>
    <property type="evidence" value="ECO:0007669"/>
    <property type="project" value="UniProtKB-UniRule"/>
</dbReference>
<feature type="transmembrane region" description="Helical" evidence="7">
    <location>
        <begin position="359"/>
        <end position="386"/>
    </location>
</feature>
<dbReference type="InterPro" id="IPR010656">
    <property type="entry name" value="DctM"/>
</dbReference>
<dbReference type="GO" id="GO:0005886">
    <property type="term" value="C:plasma membrane"/>
    <property type="evidence" value="ECO:0007669"/>
    <property type="project" value="UniProtKB-SubCell"/>
</dbReference>
<dbReference type="OrthoDB" id="9790209at2"/>
<evidence type="ECO:0000256" key="1">
    <source>
        <dbReference type="ARBA" id="ARBA00004429"/>
    </source>
</evidence>
<comment type="similarity">
    <text evidence="7">Belongs to the TRAP transporter large permease family.</text>
</comment>
<comment type="function">
    <text evidence="7">Part of the tripartite ATP-independent periplasmic (TRAP) transport system.</text>
</comment>
<dbReference type="AlphaFoldDB" id="A0A1G6DV47"/>
<evidence type="ECO:0000313" key="10">
    <source>
        <dbReference type="Proteomes" id="UP000199071"/>
    </source>
</evidence>
<protein>
    <recommendedName>
        <fullName evidence="7">TRAP transporter large permease protein</fullName>
    </recommendedName>
</protein>
<feature type="transmembrane region" description="Helical" evidence="7">
    <location>
        <begin position="96"/>
        <end position="117"/>
    </location>
</feature>
<keyword evidence="6 7" id="KW-0472">Membrane</keyword>
<evidence type="ECO:0000256" key="4">
    <source>
        <dbReference type="ARBA" id="ARBA00022692"/>
    </source>
</evidence>
<feature type="transmembrane region" description="Helical" evidence="7">
    <location>
        <begin position="171"/>
        <end position="196"/>
    </location>
</feature>
<feature type="transmembrane region" description="Helical" evidence="7">
    <location>
        <begin position="306"/>
        <end position="328"/>
    </location>
</feature>
<feature type="transmembrane region" description="Helical" evidence="7">
    <location>
        <begin position="27"/>
        <end position="46"/>
    </location>
</feature>
<evidence type="ECO:0000256" key="6">
    <source>
        <dbReference type="ARBA" id="ARBA00023136"/>
    </source>
</evidence>
<dbReference type="EMBL" id="FMXQ01000008">
    <property type="protein sequence ID" value="SDB49067.1"/>
    <property type="molecule type" value="Genomic_DNA"/>
</dbReference>
<feature type="transmembrane region" description="Helical" evidence="7">
    <location>
        <begin position="138"/>
        <end position="165"/>
    </location>
</feature>
<dbReference type="RefSeq" id="WP_090878881.1">
    <property type="nucleotide sequence ID" value="NZ_FMXQ01000008.1"/>
</dbReference>
<dbReference type="InterPro" id="IPR004681">
    <property type="entry name" value="TRAP_DctM"/>
</dbReference>
<evidence type="ECO:0000259" key="8">
    <source>
        <dbReference type="Pfam" id="PF06808"/>
    </source>
</evidence>